<reference evidence="1" key="2">
    <citation type="submission" date="2016-06" db="EMBL/GenBank/DDBJ databases">
        <title>The genome of a short-lived fish provides insights into sex chromosome evolution and the genetic control of aging.</title>
        <authorList>
            <person name="Reichwald K."/>
            <person name="Felder M."/>
            <person name="Petzold A."/>
            <person name="Koch P."/>
            <person name="Groth M."/>
            <person name="Platzer M."/>
        </authorList>
    </citation>
    <scope>NUCLEOTIDE SEQUENCE</scope>
    <source>
        <tissue evidence="1">Brain</tissue>
    </source>
</reference>
<organism evidence="1">
    <name type="scientific">Nothobranchius pienaari</name>
    <dbReference type="NCBI Taxonomy" id="704102"/>
    <lineage>
        <taxon>Eukaryota</taxon>
        <taxon>Metazoa</taxon>
        <taxon>Chordata</taxon>
        <taxon>Craniata</taxon>
        <taxon>Vertebrata</taxon>
        <taxon>Euteleostomi</taxon>
        <taxon>Actinopterygii</taxon>
        <taxon>Neopterygii</taxon>
        <taxon>Teleostei</taxon>
        <taxon>Neoteleostei</taxon>
        <taxon>Acanthomorphata</taxon>
        <taxon>Ovalentaria</taxon>
        <taxon>Atherinomorphae</taxon>
        <taxon>Cyprinodontiformes</taxon>
        <taxon>Nothobranchiidae</taxon>
        <taxon>Nothobranchius</taxon>
    </lineage>
</organism>
<protein>
    <submittedName>
        <fullName evidence="1">Ribonuclease H1</fullName>
    </submittedName>
</protein>
<sequence length="125" mass="12951">AQAANASTSRPSDGFESVLPVFSENNLVSLQSQDSDISRMILYLSDPTAHLPSPVKLDSVPELWALFRVRVVPSLGVVGCSGAVRVAGRSTASGVGGARGVCVVSAAGLLRSGVGRPPKAWFMLD</sequence>
<dbReference type="EMBL" id="HAEF01003969">
    <property type="protein sequence ID" value="SBR41351.1"/>
    <property type="molecule type" value="Transcribed_RNA"/>
</dbReference>
<evidence type="ECO:0000313" key="1">
    <source>
        <dbReference type="EMBL" id="SBR41351.1"/>
    </source>
</evidence>
<accession>A0A1A8LAG0</accession>
<feature type="non-terminal residue" evidence="1">
    <location>
        <position position="1"/>
    </location>
</feature>
<gene>
    <name evidence="1" type="primary">RNASEH1</name>
</gene>
<reference evidence="1" key="1">
    <citation type="submission" date="2016-05" db="EMBL/GenBank/DDBJ databases">
        <authorList>
            <person name="Lavstsen T."/>
            <person name="Jespersen J.S."/>
        </authorList>
    </citation>
    <scope>NUCLEOTIDE SEQUENCE</scope>
    <source>
        <tissue evidence="1">Brain</tissue>
    </source>
</reference>
<proteinExistence type="predicted"/>
<name>A0A1A8LAG0_9TELE</name>
<dbReference type="AlphaFoldDB" id="A0A1A8LAG0"/>
<feature type="non-terminal residue" evidence="1">
    <location>
        <position position="125"/>
    </location>
</feature>